<evidence type="ECO:0000256" key="10">
    <source>
        <dbReference type="ARBA" id="ARBA00023237"/>
    </source>
</evidence>
<keyword evidence="6" id="KW-0732">Signal</keyword>
<evidence type="ECO:0000259" key="14">
    <source>
        <dbReference type="Pfam" id="PF07715"/>
    </source>
</evidence>
<comment type="similarity">
    <text evidence="2">Belongs to the TonB-dependent receptor family. Hemoglobin/haptoglobin binding protein subfamily.</text>
</comment>
<dbReference type="InterPro" id="IPR036942">
    <property type="entry name" value="Beta-barrel_TonB_sf"/>
</dbReference>
<comment type="subcellular location">
    <subcellularLocation>
        <location evidence="1 11">Cell outer membrane</location>
        <topology evidence="1 11">Multi-pass membrane protein</topology>
    </subcellularLocation>
</comment>
<protein>
    <recommendedName>
        <fullName evidence="17">TonB-dependent receptor</fullName>
    </recommendedName>
</protein>
<dbReference type="Pfam" id="PF07715">
    <property type="entry name" value="Plug"/>
    <property type="match status" value="1"/>
</dbReference>
<evidence type="ECO:0000256" key="1">
    <source>
        <dbReference type="ARBA" id="ARBA00004571"/>
    </source>
</evidence>
<keyword evidence="5 11" id="KW-0812">Transmembrane</keyword>
<evidence type="ECO:0000256" key="6">
    <source>
        <dbReference type="ARBA" id="ARBA00022729"/>
    </source>
</evidence>
<evidence type="ECO:0000256" key="8">
    <source>
        <dbReference type="ARBA" id="ARBA00023136"/>
    </source>
</evidence>
<keyword evidence="8 11" id="KW-0472">Membrane</keyword>
<evidence type="ECO:0000256" key="5">
    <source>
        <dbReference type="ARBA" id="ARBA00022692"/>
    </source>
</evidence>
<keyword evidence="4 11" id="KW-1134">Transmembrane beta strand</keyword>
<dbReference type="GO" id="GO:0044718">
    <property type="term" value="P:siderophore transmembrane transport"/>
    <property type="evidence" value="ECO:0007669"/>
    <property type="project" value="TreeGrafter"/>
</dbReference>
<evidence type="ECO:0000313" key="15">
    <source>
        <dbReference type="EMBL" id="KZN69319.1"/>
    </source>
</evidence>
<dbReference type="PANTHER" id="PTHR30069:SF29">
    <property type="entry name" value="HEMOGLOBIN AND HEMOGLOBIN-HAPTOGLOBIN-BINDING PROTEIN 1-RELATED"/>
    <property type="match status" value="1"/>
</dbReference>
<dbReference type="GO" id="GO:0015344">
    <property type="term" value="F:siderophore uptake transmembrane transporter activity"/>
    <property type="evidence" value="ECO:0007669"/>
    <property type="project" value="TreeGrafter"/>
</dbReference>
<sequence>MIELLGLAVALNHIEVVEVYAGKNLLQEEIFTDITIETLSPNTLSSSNTNIAEQLERIPSLNKVGQGGLFQSYSIRGLGGWRINTHIDGIPIITDRRAGNSASFLPPSLVQMYEVKKGASSMAHGSGAIGGVINLTTKKPEHSTFSVAHQPPNRSSSFAIGSGSISNSFLVSYRQADNQESASGVPLNTGYKQFAASLYQQGSFSEGLEYNLSWLPAMGKDIGKSSAKFPSSQIAIYPKDNHSLLQATINSDRWILKIFHHYQNWDSQVERLGSRENLTSYQSHTYGSNVYSSIHTQNASWRYGLDWLARDGIKISDRETVISSPPENQILIDGKTLNVAPFIDTAIELDNVKVNLGARYDYFEATNETRGRSDDRLSYHTSVEQKFKSHFLKVSYGSAFRFPAMTELYFNGITPRGDTFGNPFLKPEISKTVELNYIYSHSSFSGRLNVYKSTLDNFIERTKLENGDRTYINLDRVNLDGYEFTLETKPTSQQSIKWSIAQQHAKQLNGNYVQGVAPKKMSMAYQFNWQGIELSTEVIHRFKKHRIGSSEQILPSSTLVNAYAKWQLTDTLSGTIRISNALNSEFRSTADEDAPFVAQRQLSLQLDWRI</sequence>
<dbReference type="Gene3D" id="2.170.130.10">
    <property type="entry name" value="TonB-dependent receptor, plug domain"/>
    <property type="match status" value="1"/>
</dbReference>
<keyword evidence="3 11" id="KW-0813">Transport</keyword>
<dbReference type="EMBL" id="AUXX01000005">
    <property type="protein sequence ID" value="KZN69319.1"/>
    <property type="molecule type" value="Genomic_DNA"/>
</dbReference>
<dbReference type="InterPro" id="IPR037066">
    <property type="entry name" value="Plug_dom_sf"/>
</dbReference>
<dbReference type="PANTHER" id="PTHR30069">
    <property type="entry name" value="TONB-DEPENDENT OUTER MEMBRANE RECEPTOR"/>
    <property type="match status" value="1"/>
</dbReference>
<dbReference type="PROSITE" id="PS52016">
    <property type="entry name" value="TONB_DEPENDENT_REC_3"/>
    <property type="match status" value="1"/>
</dbReference>
<evidence type="ECO:0000256" key="3">
    <source>
        <dbReference type="ARBA" id="ARBA00022448"/>
    </source>
</evidence>
<dbReference type="InterPro" id="IPR000531">
    <property type="entry name" value="Beta-barrel_TonB"/>
</dbReference>
<evidence type="ECO:0000256" key="9">
    <source>
        <dbReference type="ARBA" id="ARBA00023170"/>
    </source>
</evidence>
<evidence type="ECO:0000313" key="16">
    <source>
        <dbReference type="Proteomes" id="UP000076661"/>
    </source>
</evidence>
<accession>A0A167P227</accession>
<dbReference type="PATRIC" id="fig|1365257.3.peg.769"/>
<feature type="domain" description="TonB-dependent receptor plug" evidence="14">
    <location>
        <begin position="36"/>
        <end position="132"/>
    </location>
</feature>
<dbReference type="Gene3D" id="2.40.170.20">
    <property type="entry name" value="TonB-dependent receptor, beta-barrel domain"/>
    <property type="match status" value="1"/>
</dbReference>
<keyword evidence="7 12" id="KW-0798">TonB box</keyword>
<reference evidence="15 16" key="1">
    <citation type="submission" date="2013-07" db="EMBL/GenBank/DDBJ databases">
        <title>Comparative Genomic and Metabolomic Analysis of Twelve Strains of Pseudoalteromonas luteoviolacea.</title>
        <authorList>
            <person name="Vynne N.G."/>
            <person name="Mansson M."/>
            <person name="Gram L."/>
        </authorList>
    </citation>
    <scope>NUCLEOTIDE SEQUENCE [LARGE SCALE GENOMIC DNA]</scope>
    <source>
        <strain evidence="15 16">S4060-1</strain>
    </source>
</reference>
<dbReference type="SUPFAM" id="SSF56935">
    <property type="entry name" value="Porins"/>
    <property type="match status" value="1"/>
</dbReference>
<dbReference type="AlphaFoldDB" id="A0A167P227"/>
<evidence type="ECO:0000256" key="4">
    <source>
        <dbReference type="ARBA" id="ARBA00022452"/>
    </source>
</evidence>
<gene>
    <name evidence="15" type="ORF">N478_11845</name>
</gene>
<dbReference type="InterPro" id="IPR012910">
    <property type="entry name" value="Plug_dom"/>
</dbReference>
<evidence type="ECO:0000256" key="7">
    <source>
        <dbReference type="ARBA" id="ARBA00023077"/>
    </source>
</evidence>
<evidence type="ECO:0008006" key="17">
    <source>
        <dbReference type="Google" id="ProtNLM"/>
    </source>
</evidence>
<comment type="caution">
    <text evidence="15">The sequence shown here is derived from an EMBL/GenBank/DDBJ whole genome shotgun (WGS) entry which is preliminary data.</text>
</comment>
<name>A0A167P227_9GAMM</name>
<evidence type="ECO:0000256" key="2">
    <source>
        <dbReference type="ARBA" id="ARBA00008143"/>
    </source>
</evidence>
<feature type="domain" description="TonB-dependent receptor-like beta-barrel" evidence="13">
    <location>
        <begin position="236"/>
        <end position="580"/>
    </location>
</feature>
<evidence type="ECO:0000256" key="11">
    <source>
        <dbReference type="PROSITE-ProRule" id="PRU01360"/>
    </source>
</evidence>
<evidence type="ECO:0000256" key="12">
    <source>
        <dbReference type="RuleBase" id="RU003357"/>
    </source>
</evidence>
<proteinExistence type="inferred from homology"/>
<evidence type="ECO:0000259" key="13">
    <source>
        <dbReference type="Pfam" id="PF00593"/>
    </source>
</evidence>
<dbReference type="Proteomes" id="UP000076661">
    <property type="component" value="Unassembled WGS sequence"/>
</dbReference>
<keyword evidence="10 11" id="KW-0998">Cell outer membrane</keyword>
<dbReference type="InterPro" id="IPR039426">
    <property type="entry name" value="TonB-dep_rcpt-like"/>
</dbReference>
<dbReference type="GO" id="GO:0009279">
    <property type="term" value="C:cell outer membrane"/>
    <property type="evidence" value="ECO:0007669"/>
    <property type="project" value="UniProtKB-SubCell"/>
</dbReference>
<dbReference type="Pfam" id="PF00593">
    <property type="entry name" value="TonB_dep_Rec_b-barrel"/>
    <property type="match status" value="1"/>
</dbReference>
<dbReference type="RefSeq" id="WP_063380041.1">
    <property type="nucleotide sequence ID" value="NZ_AUXX01000005.1"/>
</dbReference>
<keyword evidence="9" id="KW-0675">Receptor</keyword>
<organism evidence="15 16">
    <name type="scientific">Pseudoalteromonas luteoviolacea S4060-1</name>
    <dbReference type="NCBI Taxonomy" id="1365257"/>
    <lineage>
        <taxon>Bacteria</taxon>
        <taxon>Pseudomonadati</taxon>
        <taxon>Pseudomonadota</taxon>
        <taxon>Gammaproteobacteria</taxon>
        <taxon>Alteromonadales</taxon>
        <taxon>Pseudoalteromonadaceae</taxon>
        <taxon>Pseudoalteromonas</taxon>
    </lineage>
</organism>